<evidence type="ECO:0000313" key="4">
    <source>
        <dbReference type="EMBL" id="MCS5715444.1"/>
    </source>
</evidence>
<dbReference type="CDD" id="cd12797">
    <property type="entry name" value="M23_peptidase"/>
    <property type="match status" value="1"/>
</dbReference>
<dbReference type="RefSeq" id="WP_259486960.1">
    <property type="nucleotide sequence ID" value="NZ_JANTEZ010000005.1"/>
</dbReference>
<proteinExistence type="predicted"/>
<dbReference type="InterPro" id="IPR050570">
    <property type="entry name" value="Cell_wall_metabolism_enzyme"/>
</dbReference>
<dbReference type="EMBL" id="JANTEZ010000005">
    <property type="protein sequence ID" value="MCS5715444.1"/>
    <property type="molecule type" value="Genomic_DNA"/>
</dbReference>
<dbReference type="Gene3D" id="2.70.70.10">
    <property type="entry name" value="Glucose Permease (Domain IIA)"/>
    <property type="match status" value="1"/>
</dbReference>
<keyword evidence="5" id="KW-1185">Reference proteome</keyword>
<accession>A0ABT2GKK1</accession>
<name>A0ABT2GKK1_9MICO</name>
<sequence>MSIADPTPPTTSAAGAEHAERVERAERPQPAGRPERARGRRPVHTWVAAVVLALAIVCVEVLRGVEPASAIDYPSWEDVLAARGSESAKQAEVERIQGIVAQLQTEVEAAQAFAAQKADEYTAAQDAYDTATFRADELDRQAAEATVRAEESNGQAGQLISQLSRAGGTDLTLNLIVSGDSTDDLLYRLGAMSQLSGQTVRLYEQAAQDRNTAKALTDQAVVARTELEGLKNAAEAALAEAQEAQAQLEGALAEQEAQSIVLDEQLKALQESTAKTVADYEAGVAERKRLEEEARERARQEAIRRAEEAAKNGGGGGGPIASVDGWTSPLASWRVSDEWGQRFHPIFHEWRLHAGIDLVAPGGTCGVPVYAAATGTVSQAGYNGGLGYSVTINHGGGLTTVYGHNSSLNVGRGQDVGVGELIAWAGTTGSSTGCHVHFETRVGGVSQNPRNFVGF</sequence>
<evidence type="ECO:0000259" key="3">
    <source>
        <dbReference type="Pfam" id="PF01551"/>
    </source>
</evidence>
<dbReference type="SUPFAM" id="SSF51261">
    <property type="entry name" value="Duplicated hybrid motif"/>
    <property type="match status" value="1"/>
</dbReference>
<protein>
    <submittedName>
        <fullName evidence="4">Peptidoglycan DD-metalloendopeptidase family protein</fullName>
    </submittedName>
</protein>
<keyword evidence="1" id="KW-0175">Coiled coil</keyword>
<feature type="domain" description="M23ase beta-sheet core" evidence="3">
    <location>
        <begin position="352"/>
        <end position="449"/>
    </location>
</feature>
<dbReference type="Pfam" id="PF01551">
    <property type="entry name" value="Peptidase_M23"/>
    <property type="match status" value="1"/>
</dbReference>
<evidence type="ECO:0000256" key="1">
    <source>
        <dbReference type="SAM" id="Coils"/>
    </source>
</evidence>
<dbReference type="Proteomes" id="UP001165580">
    <property type="component" value="Unassembled WGS sequence"/>
</dbReference>
<feature type="region of interest" description="Disordered" evidence="2">
    <location>
        <begin position="1"/>
        <end position="40"/>
    </location>
</feature>
<evidence type="ECO:0000256" key="2">
    <source>
        <dbReference type="SAM" id="MobiDB-lite"/>
    </source>
</evidence>
<feature type="compositionally biased region" description="Basic and acidic residues" evidence="2">
    <location>
        <begin position="17"/>
        <end position="37"/>
    </location>
</feature>
<dbReference type="PANTHER" id="PTHR21666:SF270">
    <property type="entry name" value="MUREIN HYDROLASE ACTIVATOR ENVC"/>
    <property type="match status" value="1"/>
</dbReference>
<reference evidence="4" key="1">
    <citation type="submission" date="2022-08" db="EMBL/GenBank/DDBJ databases">
        <authorList>
            <person name="Deng Y."/>
            <person name="Han X.-F."/>
            <person name="Zhang Y.-Q."/>
        </authorList>
    </citation>
    <scope>NUCLEOTIDE SEQUENCE</scope>
    <source>
        <strain evidence="4">CPCC 205716</strain>
    </source>
</reference>
<gene>
    <name evidence="4" type="ORF">NVV95_12900</name>
</gene>
<dbReference type="InterPro" id="IPR011055">
    <property type="entry name" value="Dup_hybrid_motif"/>
</dbReference>
<evidence type="ECO:0000313" key="5">
    <source>
        <dbReference type="Proteomes" id="UP001165580"/>
    </source>
</evidence>
<dbReference type="Gene3D" id="6.10.250.3150">
    <property type="match status" value="1"/>
</dbReference>
<comment type="caution">
    <text evidence="4">The sequence shown here is derived from an EMBL/GenBank/DDBJ whole genome shotgun (WGS) entry which is preliminary data.</text>
</comment>
<dbReference type="InterPro" id="IPR016047">
    <property type="entry name" value="M23ase_b-sheet_dom"/>
</dbReference>
<feature type="coiled-coil region" evidence="1">
    <location>
        <begin position="213"/>
        <end position="272"/>
    </location>
</feature>
<organism evidence="4 5">
    <name type="scientific">Herbiconiux gentiana</name>
    <dbReference type="NCBI Taxonomy" id="2970912"/>
    <lineage>
        <taxon>Bacteria</taxon>
        <taxon>Bacillati</taxon>
        <taxon>Actinomycetota</taxon>
        <taxon>Actinomycetes</taxon>
        <taxon>Micrococcales</taxon>
        <taxon>Microbacteriaceae</taxon>
        <taxon>Herbiconiux</taxon>
    </lineage>
</organism>
<dbReference type="PANTHER" id="PTHR21666">
    <property type="entry name" value="PEPTIDASE-RELATED"/>
    <property type="match status" value="1"/>
</dbReference>